<dbReference type="InterPro" id="IPR002416">
    <property type="entry name" value="T2SS_protein-GspH"/>
</dbReference>
<dbReference type="Proteomes" id="UP000682739">
    <property type="component" value="Chromosome"/>
</dbReference>
<name>A0A975D9V6_9GAMM</name>
<dbReference type="AlphaFoldDB" id="A0A975D9V6"/>
<accession>A0A975D9V6</accession>
<evidence type="ECO:0000256" key="4">
    <source>
        <dbReference type="ARBA" id="ARBA00022481"/>
    </source>
</evidence>
<evidence type="ECO:0000256" key="2">
    <source>
        <dbReference type="ARBA" id="ARBA00021549"/>
    </source>
</evidence>
<dbReference type="GO" id="GO:0015628">
    <property type="term" value="P:protein secretion by the type II secretion system"/>
    <property type="evidence" value="ECO:0007669"/>
    <property type="project" value="InterPro"/>
</dbReference>
<evidence type="ECO:0000256" key="1">
    <source>
        <dbReference type="ARBA" id="ARBA00004377"/>
    </source>
</evidence>
<evidence type="ECO:0000256" key="6">
    <source>
        <dbReference type="ARBA" id="ARBA00022692"/>
    </source>
</evidence>
<comment type="subcellular location">
    <subcellularLocation>
        <location evidence="1">Cell inner membrane</location>
        <topology evidence="1">Single-pass membrane protein</topology>
    </subcellularLocation>
</comment>
<keyword evidence="12" id="KW-1185">Reference proteome</keyword>
<keyword evidence="6 10" id="KW-0812">Transmembrane</keyword>
<evidence type="ECO:0000256" key="5">
    <source>
        <dbReference type="ARBA" id="ARBA00022519"/>
    </source>
</evidence>
<keyword evidence="4" id="KW-0488">Methylation</keyword>
<keyword evidence="8 10" id="KW-0472">Membrane</keyword>
<proteinExistence type="predicted"/>
<evidence type="ECO:0000313" key="11">
    <source>
        <dbReference type="EMBL" id="QTH62874.1"/>
    </source>
</evidence>
<gene>
    <name evidence="11" type="primary">gspH</name>
    <name evidence="11" type="ORF">J1N51_08850</name>
</gene>
<dbReference type="Pfam" id="PF07963">
    <property type="entry name" value="N_methyl"/>
    <property type="match status" value="1"/>
</dbReference>
<evidence type="ECO:0000256" key="8">
    <source>
        <dbReference type="ARBA" id="ARBA00023136"/>
    </source>
</evidence>
<dbReference type="SUPFAM" id="SSF54523">
    <property type="entry name" value="Pili subunits"/>
    <property type="match status" value="1"/>
</dbReference>
<protein>
    <recommendedName>
        <fullName evidence="2">Type II secretion system protein H</fullName>
    </recommendedName>
    <alternativeName>
        <fullName evidence="9">General secretion pathway protein H</fullName>
    </alternativeName>
</protein>
<dbReference type="KEGG" id="psym:J1N51_08850"/>
<evidence type="ECO:0000256" key="9">
    <source>
        <dbReference type="ARBA" id="ARBA00030775"/>
    </source>
</evidence>
<dbReference type="GO" id="GO:0015627">
    <property type="term" value="C:type II protein secretion system complex"/>
    <property type="evidence" value="ECO:0007669"/>
    <property type="project" value="InterPro"/>
</dbReference>
<evidence type="ECO:0000256" key="10">
    <source>
        <dbReference type="SAM" id="Phobius"/>
    </source>
</evidence>
<sequence>MKKAHGFTLIELLLVIVIIGYLVSLVRFPSLSKSPFDEVEMQANKLTALVNLASEQALIHNKQLGLSVGENQYAFLEFTDGKWQPITVKPFKTEPLPEDVTLTLKLDGLSWSQDNLISSIEMIDEERLEALAELPEEERLLAFPQVFILSSGEISPFDIEVTYDDFDTSVMFLVRGKFTAPVHVYDPRQQEDLDE</sequence>
<dbReference type="Gene3D" id="3.55.40.10">
    <property type="entry name" value="minor pseudopilin epsh domain"/>
    <property type="match status" value="1"/>
</dbReference>
<dbReference type="PRINTS" id="PR00885">
    <property type="entry name" value="BCTERIALGSPH"/>
</dbReference>
<dbReference type="InterPro" id="IPR049875">
    <property type="entry name" value="TypeII_GspH"/>
</dbReference>
<dbReference type="RefSeq" id="WP_208830491.1">
    <property type="nucleotide sequence ID" value="NZ_CP072110.1"/>
</dbReference>
<dbReference type="InterPro" id="IPR012902">
    <property type="entry name" value="N_methyl_site"/>
</dbReference>
<feature type="transmembrane region" description="Helical" evidence="10">
    <location>
        <begin position="6"/>
        <end position="26"/>
    </location>
</feature>
<organism evidence="11 12">
    <name type="scientific">Psychrosphaera ytuae</name>
    <dbReference type="NCBI Taxonomy" id="2820710"/>
    <lineage>
        <taxon>Bacteria</taxon>
        <taxon>Pseudomonadati</taxon>
        <taxon>Pseudomonadota</taxon>
        <taxon>Gammaproteobacteria</taxon>
        <taxon>Alteromonadales</taxon>
        <taxon>Pseudoalteromonadaceae</taxon>
        <taxon>Psychrosphaera</taxon>
    </lineage>
</organism>
<dbReference type="NCBIfam" id="TIGR01708">
    <property type="entry name" value="typeII_sec_gspH"/>
    <property type="match status" value="1"/>
</dbReference>
<dbReference type="GO" id="GO:0005886">
    <property type="term" value="C:plasma membrane"/>
    <property type="evidence" value="ECO:0007669"/>
    <property type="project" value="UniProtKB-SubCell"/>
</dbReference>
<reference evidence="11" key="1">
    <citation type="submission" date="2021-03" db="EMBL/GenBank/DDBJ databases">
        <title>Description of Psychrosphaera ytuae sp. nov. isolated from deep sea sediment of South China Sea.</title>
        <authorList>
            <person name="Zhang J."/>
            <person name="Xu X.-D."/>
        </authorList>
    </citation>
    <scope>NUCLEOTIDE SEQUENCE</scope>
    <source>
        <strain evidence="11">MTZ26</strain>
    </source>
</reference>
<evidence type="ECO:0000313" key="12">
    <source>
        <dbReference type="Proteomes" id="UP000682739"/>
    </source>
</evidence>
<evidence type="ECO:0000256" key="3">
    <source>
        <dbReference type="ARBA" id="ARBA00022475"/>
    </source>
</evidence>
<evidence type="ECO:0000256" key="7">
    <source>
        <dbReference type="ARBA" id="ARBA00022989"/>
    </source>
</evidence>
<dbReference type="EMBL" id="CP072110">
    <property type="protein sequence ID" value="QTH62874.1"/>
    <property type="molecule type" value="Genomic_DNA"/>
</dbReference>
<keyword evidence="7 10" id="KW-1133">Transmembrane helix</keyword>
<dbReference type="NCBIfam" id="TIGR02532">
    <property type="entry name" value="IV_pilin_GFxxxE"/>
    <property type="match status" value="1"/>
</dbReference>
<dbReference type="InterPro" id="IPR045584">
    <property type="entry name" value="Pilin-like"/>
</dbReference>
<keyword evidence="5" id="KW-0997">Cell inner membrane</keyword>
<keyword evidence="3" id="KW-1003">Cell membrane</keyword>